<keyword evidence="1" id="KW-0328">Glycosyltransferase</keyword>
<proteinExistence type="predicted"/>
<dbReference type="GO" id="GO:0005829">
    <property type="term" value="C:cytosol"/>
    <property type="evidence" value="ECO:0007669"/>
    <property type="project" value="TreeGrafter"/>
</dbReference>
<dbReference type="Gene3D" id="3.40.50.2000">
    <property type="entry name" value="Glycogen Phosphorylase B"/>
    <property type="match status" value="2"/>
</dbReference>
<accession>A0A5M4AWI6</accession>
<dbReference type="PANTHER" id="PTHR30160">
    <property type="entry name" value="TETRAACYLDISACCHARIDE 4'-KINASE-RELATED"/>
    <property type="match status" value="1"/>
</dbReference>
<dbReference type="GO" id="GO:0009244">
    <property type="term" value="P:lipopolysaccharide core region biosynthetic process"/>
    <property type="evidence" value="ECO:0007669"/>
    <property type="project" value="TreeGrafter"/>
</dbReference>
<dbReference type="Proteomes" id="UP000391834">
    <property type="component" value="Unassembled WGS sequence"/>
</dbReference>
<evidence type="ECO:0000256" key="2">
    <source>
        <dbReference type="ARBA" id="ARBA00022679"/>
    </source>
</evidence>
<dbReference type="InterPro" id="IPR002201">
    <property type="entry name" value="Glyco_trans_9"/>
</dbReference>
<gene>
    <name evidence="3" type="ORF">PbJCM13498_08040</name>
</gene>
<dbReference type="AlphaFoldDB" id="A0A5M4AWI6"/>
<sequence>MGDVALTVPVIRGMLEENPNISITFVTRPFFAPFFEGIPRLQLYFPDLKGRHKGFGGLFRLFLDLRKEGRFQTVIDLHNVLRTKLVRRYFRATGTPVYYIDKGRKEKNDLLKTKQINQLKHSSERYCDVFREAGFDVQMAQLPAISPSAQAKETVQKYLKKQKLPDKTLKIGFAPFATHETKIWGLENARQLIHLIAEKYPAQFYLFGGGKEETEKLKELATGNSHITLVAGKMKLSEEIALIARMDMMLSMDSSNMHIAALAGTKTVSIWGATHPAFGFYALGQPTEYSLQTPVEELDCRPCSVFGNKPCIHETIKCMEMLTPNIVLRRMEQLNLLKPH</sequence>
<evidence type="ECO:0000256" key="1">
    <source>
        <dbReference type="ARBA" id="ARBA00022676"/>
    </source>
</evidence>
<keyword evidence="2 3" id="KW-0808">Transferase</keyword>
<reference evidence="3 4" key="1">
    <citation type="submission" date="2019-10" db="EMBL/GenBank/DDBJ databases">
        <title>Prolixibacter strains distinguished by the presence of nitrate reductase genes were adept at nitrate-dependent anaerobic corrosion of metallic iron and carbon steel.</title>
        <authorList>
            <person name="Iino T."/>
            <person name="Shono N."/>
            <person name="Ito K."/>
            <person name="Nakamura R."/>
            <person name="Sueoka K."/>
            <person name="Harayama S."/>
            <person name="Ohkuma M."/>
        </authorList>
    </citation>
    <scope>NUCLEOTIDE SEQUENCE [LARGE SCALE GENOMIC DNA]</scope>
    <source>
        <strain evidence="3 4">JCM 13498</strain>
    </source>
</reference>
<name>A0A5M4AWI6_9BACT</name>
<protein>
    <submittedName>
        <fullName evidence="3">Heptosyltransferase</fullName>
    </submittedName>
</protein>
<dbReference type="PANTHER" id="PTHR30160:SF22">
    <property type="entry name" value="LIPOPOLYSACCHARIDE CORE BIOSYNTHESIS PROTEIN"/>
    <property type="match status" value="1"/>
</dbReference>
<evidence type="ECO:0000313" key="4">
    <source>
        <dbReference type="Proteomes" id="UP000391834"/>
    </source>
</evidence>
<dbReference type="CDD" id="cd03789">
    <property type="entry name" value="GT9_LPS_heptosyltransferase"/>
    <property type="match status" value="1"/>
</dbReference>
<dbReference type="SUPFAM" id="SSF53756">
    <property type="entry name" value="UDP-Glycosyltransferase/glycogen phosphorylase"/>
    <property type="match status" value="1"/>
</dbReference>
<comment type="caution">
    <text evidence="3">The sequence shown here is derived from an EMBL/GenBank/DDBJ whole genome shotgun (WGS) entry which is preliminary data.</text>
</comment>
<dbReference type="InterPro" id="IPR051199">
    <property type="entry name" value="LPS_LOS_Heptosyltrfase"/>
</dbReference>
<evidence type="ECO:0000313" key="3">
    <source>
        <dbReference type="EMBL" id="GET31941.1"/>
    </source>
</evidence>
<organism evidence="3 4">
    <name type="scientific">Prolixibacter bellariivorans</name>
    <dbReference type="NCBI Taxonomy" id="314319"/>
    <lineage>
        <taxon>Bacteria</taxon>
        <taxon>Pseudomonadati</taxon>
        <taxon>Bacteroidota</taxon>
        <taxon>Bacteroidia</taxon>
        <taxon>Marinilabiliales</taxon>
        <taxon>Prolixibacteraceae</taxon>
        <taxon>Prolixibacter</taxon>
    </lineage>
</organism>
<dbReference type="GO" id="GO:0008713">
    <property type="term" value="F:ADP-heptose-lipopolysaccharide heptosyltransferase activity"/>
    <property type="evidence" value="ECO:0007669"/>
    <property type="project" value="TreeGrafter"/>
</dbReference>
<keyword evidence="4" id="KW-1185">Reference proteome</keyword>
<dbReference type="EMBL" id="BLAX01000001">
    <property type="protein sequence ID" value="GET31941.1"/>
    <property type="molecule type" value="Genomic_DNA"/>
</dbReference>
<dbReference type="Pfam" id="PF01075">
    <property type="entry name" value="Glyco_transf_9"/>
    <property type="match status" value="1"/>
</dbReference>